<dbReference type="AlphaFoldDB" id="A0A512BH51"/>
<protein>
    <submittedName>
        <fullName evidence="3">Response regulator</fullName>
    </submittedName>
</protein>
<dbReference type="OrthoDB" id="7631574at2"/>
<feature type="modified residue" description="4-aspartylphosphate" evidence="1">
    <location>
        <position position="59"/>
    </location>
</feature>
<dbReference type="SUPFAM" id="SSF52172">
    <property type="entry name" value="CheY-like"/>
    <property type="match status" value="1"/>
</dbReference>
<dbReference type="InterPro" id="IPR011006">
    <property type="entry name" value="CheY-like_superfamily"/>
</dbReference>
<dbReference type="PANTHER" id="PTHR44520:SF2">
    <property type="entry name" value="RESPONSE REGULATOR RCP1"/>
    <property type="match status" value="1"/>
</dbReference>
<dbReference type="Gene3D" id="3.40.50.2300">
    <property type="match status" value="1"/>
</dbReference>
<dbReference type="EMBL" id="BJYT01000019">
    <property type="protein sequence ID" value="GEO11308.1"/>
    <property type="molecule type" value="Genomic_DNA"/>
</dbReference>
<dbReference type="InterPro" id="IPR001789">
    <property type="entry name" value="Sig_transdc_resp-reg_receiver"/>
</dbReference>
<evidence type="ECO:0000313" key="3">
    <source>
        <dbReference type="EMBL" id="GEO11308.1"/>
    </source>
</evidence>
<dbReference type="Proteomes" id="UP000321513">
    <property type="component" value="Unassembled WGS sequence"/>
</dbReference>
<name>A0A512BH51_9BACT</name>
<organism evidence="3 4">
    <name type="scientific">Segetibacter aerophilus</name>
    <dbReference type="NCBI Taxonomy" id="670293"/>
    <lineage>
        <taxon>Bacteria</taxon>
        <taxon>Pseudomonadati</taxon>
        <taxon>Bacteroidota</taxon>
        <taxon>Chitinophagia</taxon>
        <taxon>Chitinophagales</taxon>
        <taxon>Chitinophagaceae</taxon>
        <taxon>Segetibacter</taxon>
    </lineage>
</organism>
<evidence type="ECO:0000256" key="1">
    <source>
        <dbReference type="PROSITE-ProRule" id="PRU00169"/>
    </source>
</evidence>
<proteinExistence type="predicted"/>
<keyword evidence="4" id="KW-1185">Reference proteome</keyword>
<comment type="caution">
    <text evidence="3">The sequence shown here is derived from an EMBL/GenBank/DDBJ whole genome shotgun (WGS) entry which is preliminary data.</text>
</comment>
<evidence type="ECO:0000313" key="4">
    <source>
        <dbReference type="Proteomes" id="UP000321513"/>
    </source>
</evidence>
<dbReference type="InterPro" id="IPR052893">
    <property type="entry name" value="TCS_response_regulator"/>
</dbReference>
<dbReference type="SMART" id="SM00448">
    <property type="entry name" value="REC"/>
    <property type="match status" value="1"/>
</dbReference>
<sequence length="131" mass="15101">MRKTSTILIVDDDEDDKEMFLEIVAELQADIKCLKAGNGFEALEVLKKEALLPDFVFLDLNMPRMNGRQCLEQLKKDANFKKIPVIIYTTSRLEEDKEQTKKLGAVHFISKPSSLIALRIELEKVFSKEWI</sequence>
<dbReference type="RefSeq" id="WP_147205420.1">
    <property type="nucleotide sequence ID" value="NZ_BJYT01000019.1"/>
</dbReference>
<keyword evidence="1" id="KW-0597">Phosphoprotein</keyword>
<gene>
    <name evidence="3" type="ORF">SAE01_38040</name>
</gene>
<reference evidence="3 4" key="1">
    <citation type="submission" date="2019-07" db="EMBL/GenBank/DDBJ databases">
        <title>Whole genome shotgun sequence of Segetibacter aerophilus NBRC 106135.</title>
        <authorList>
            <person name="Hosoyama A."/>
            <person name="Uohara A."/>
            <person name="Ohji S."/>
            <person name="Ichikawa N."/>
        </authorList>
    </citation>
    <scope>NUCLEOTIDE SEQUENCE [LARGE SCALE GENOMIC DNA]</scope>
    <source>
        <strain evidence="3 4">NBRC 106135</strain>
    </source>
</reference>
<dbReference type="PANTHER" id="PTHR44520">
    <property type="entry name" value="RESPONSE REGULATOR RCP1-RELATED"/>
    <property type="match status" value="1"/>
</dbReference>
<dbReference type="Pfam" id="PF00072">
    <property type="entry name" value="Response_reg"/>
    <property type="match status" value="1"/>
</dbReference>
<dbReference type="GO" id="GO:0000160">
    <property type="term" value="P:phosphorelay signal transduction system"/>
    <property type="evidence" value="ECO:0007669"/>
    <property type="project" value="InterPro"/>
</dbReference>
<accession>A0A512BH51</accession>
<feature type="domain" description="Response regulatory" evidence="2">
    <location>
        <begin position="6"/>
        <end position="126"/>
    </location>
</feature>
<dbReference type="PROSITE" id="PS50110">
    <property type="entry name" value="RESPONSE_REGULATORY"/>
    <property type="match status" value="1"/>
</dbReference>
<evidence type="ECO:0000259" key="2">
    <source>
        <dbReference type="PROSITE" id="PS50110"/>
    </source>
</evidence>